<keyword evidence="9" id="KW-1185">Reference proteome</keyword>
<organism evidence="6 8">
    <name type="scientific">Arsenophonus nasoniae</name>
    <name type="common">son-killer infecting Nasonia vitripennis</name>
    <dbReference type="NCBI Taxonomy" id="638"/>
    <lineage>
        <taxon>Bacteria</taxon>
        <taxon>Pseudomonadati</taxon>
        <taxon>Pseudomonadota</taxon>
        <taxon>Gammaproteobacteria</taxon>
        <taxon>Enterobacterales</taxon>
        <taxon>Morganellaceae</taxon>
        <taxon>Arsenophonus</taxon>
    </lineage>
</organism>
<keyword evidence="6" id="KW-0614">Plasmid</keyword>
<reference evidence="6 8" key="1">
    <citation type="submission" date="2019-03" db="EMBL/GenBank/DDBJ databases">
        <title>Long-read sequencing reveals hyperdense prophage content in a complex bacterial symbiont genome.</title>
        <authorList>
            <person name="Frost C.L."/>
            <person name="Siozios S."/>
            <person name="Nadal-Jimenez P."/>
            <person name="Brockhurst M.A."/>
            <person name="King K.C."/>
            <person name="Darby A.C."/>
            <person name="Hurst G.D.D."/>
        </authorList>
    </citation>
    <scope>NUCLEOTIDE SEQUENCE [LARGE SCALE GENOMIC DNA]</scope>
    <source>
        <strain evidence="6 8">FIN</strain>
        <plasmid evidence="8">parsfin2</plasmid>
        <plasmid evidence="6">pArsFIN2</plasmid>
    </source>
</reference>
<evidence type="ECO:0000259" key="5">
    <source>
        <dbReference type="Pfam" id="PF01555"/>
    </source>
</evidence>
<dbReference type="GO" id="GO:0032259">
    <property type="term" value="P:methylation"/>
    <property type="evidence" value="ECO:0007669"/>
    <property type="project" value="UniProtKB-KW"/>
</dbReference>
<accession>A0A4P7KZE4</accession>
<evidence type="ECO:0000313" key="8">
    <source>
        <dbReference type="Proteomes" id="UP000295134"/>
    </source>
</evidence>
<dbReference type="EMBL" id="CP038614">
    <property type="protein sequence ID" value="QBY45799.1"/>
    <property type="molecule type" value="Genomic_DNA"/>
</dbReference>
<evidence type="ECO:0000256" key="2">
    <source>
        <dbReference type="ARBA" id="ARBA00022603"/>
    </source>
</evidence>
<evidence type="ECO:0000313" key="7">
    <source>
        <dbReference type="EMBL" id="WGM08050.1"/>
    </source>
</evidence>
<evidence type="ECO:0000256" key="1">
    <source>
        <dbReference type="ARBA" id="ARBA00006594"/>
    </source>
</evidence>
<dbReference type="EMBL" id="CP123524">
    <property type="protein sequence ID" value="WGM08050.1"/>
    <property type="molecule type" value="Genomic_DNA"/>
</dbReference>
<dbReference type="PANTHER" id="PTHR13370">
    <property type="entry name" value="RNA METHYLASE-RELATED"/>
    <property type="match status" value="1"/>
</dbReference>
<proteinExistence type="inferred from homology"/>
<dbReference type="RefSeq" id="WP_135678406.1">
    <property type="nucleotide sequence ID" value="NZ_CP038614.1"/>
</dbReference>
<evidence type="ECO:0000256" key="4">
    <source>
        <dbReference type="RuleBase" id="RU362026"/>
    </source>
</evidence>
<dbReference type="InterPro" id="IPR002052">
    <property type="entry name" value="DNA_methylase_N6_adenine_CS"/>
</dbReference>
<dbReference type="InterPro" id="IPR001091">
    <property type="entry name" value="RM_Methyltransferase"/>
</dbReference>
<dbReference type="GO" id="GO:0005737">
    <property type="term" value="C:cytoplasm"/>
    <property type="evidence" value="ECO:0007669"/>
    <property type="project" value="TreeGrafter"/>
</dbReference>
<dbReference type="PROSITE" id="PS00092">
    <property type="entry name" value="N6_MTASE"/>
    <property type="match status" value="1"/>
</dbReference>
<sequence>MSRFIQGDSQKIMSTFPDNAIDFILTDPPYLVDYTDSSGRSIANDNNDEWLKPACQQMFRVLKPNSLMVSFYGWNRVEKFVDAWKKSGFRIVGHLVFKKRYASKTGFLGHSHENAYLLAKGRPVMPVKPMRDVQSWQYTGNLYHPTQKPVSSLQPLIESFTQPNAIVLDPFAGSGSTCIAAALSGRRYIGIELLAEYHAIGQQRIAALRTRRVA</sequence>
<dbReference type="Proteomes" id="UP000295134">
    <property type="component" value="Plasmid pArsFIN2"/>
</dbReference>
<dbReference type="GO" id="GO:0008170">
    <property type="term" value="F:N-methyltransferase activity"/>
    <property type="evidence" value="ECO:0007669"/>
    <property type="project" value="InterPro"/>
</dbReference>
<dbReference type="Pfam" id="PF01555">
    <property type="entry name" value="N6_N4_Mtase"/>
    <property type="match status" value="1"/>
</dbReference>
<dbReference type="AlphaFoldDB" id="A0A4P7KZE4"/>
<dbReference type="REBASE" id="712332">
    <property type="entry name" value="M.AnaCHORF20570P"/>
</dbReference>
<dbReference type="NCBIfam" id="NF010253">
    <property type="entry name" value="PRK13699.1"/>
    <property type="match status" value="1"/>
</dbReference>
<keyword evidence="3 6" id="KW-0808">Transferase</keyword>
<protein>
    <recommendedName>
        <fullName evidence="4">Methyltransferase</fullName>
        <ecNumber evidence="4">2.1.1.-</ecNumber>
    </recommendedName>
</protein>
<dbReference type="GO" id="GO:0009007">
    <property type="term" value="F:site-specific DNA-methyltransferase (adenine-specific) activity"/>
    <property type="evidence" value="ECO:0007669"/>
    <property type="project" value="TreeGrafter"/>
</dbReference>
<name>A0A4P7KZE4_9GAMM</name>
<dbReference type="PANTHER" id="PTHR13370:SF3">
    <property type="entry name" value="TRNA (GUANINE(10)-N2)-METHYLTRANSFERASE HOMOLOG"/>
    <property type="match status" value="1"/>
</dbReference>
<keyword evidence="2 6" id="KW-0489">Methyltransferase</keyword>
<dbReference type="InterPro" id="IPR002941">
    <property type="entry name" value="DNA_methylase_N4/N6"/>
</dbReference>
<dbReference type="PRINTS" id="PR00508">
    <property type="entry name" value="S21N4MTFRASE"/>
</dbReference>
<evidence type="ECO:0000313" key="9">
    <source>
        <dbReference type="Proteomes" id="UP001177592"/>
    </source>
</evidence>
<dbReference type="GeneID" id="39752000"/>
<reference evidence="7" key="2">
    <citation type="submission" date="2023-04" db="EMBL/GenBank/DDBJ databases">
        <title>Genome dynamics across the evolutionary transition to endosymbiosis.</title>
        <authorList>
            <person name="Siozios S."/>
            <person name="Nadal-Jimenez P."/>
            <person name="Azagi T."/>
            <person name="Sprong H."/>
            <person name="Frost C.L."/>
            <person name="Parratt S.R."/>
            <person name="Taylor G."/>
            <person name="Brettell L."/>
            <person name="Lew K.C."/>
            <person name="Croft L."/>
            <person name="King K.C."/>
            <person name="Brockhurst M.A."/>
            <person name="Hypsa V."/>
            <person name="Novakova E."/>
            <person name="Darby A.C."/>
            <person name="Hurst G.D.D."/>
        </authorList>
    </citation>
    <scope>NUCLEOTIDE SEQUENCE</scope>
    <source>
        <strain evidence="7">ANv_CAN</strain>
        <plasmid evidence="7">paNv_CAN1</plasmid>
    </source>
</reference>
<dbReference type="EC" id="2.1.1.-" evidence="4"/>
<dbReference type="REBASE" id="306191">
    <property type="entry name" value="M.AnaFINORF44100P"/>
</dbReference>
<dbReference type="Gene3D" id="3.40.50.150">
    <property type="entry name" value="Vaccinia Virus protein VP39"/>
    <property type="match status" value="1"/>
</dbReference>
<feature type="domain" description="DNA methylase N-4/N-6" evidence="5">
    <location>
        <begin position="21"/>
        <end position="201"/>
    </location>
</feature>
<gene>
    <name evidence="6" type="primary">dpnA_3</name>
    <name evidence="6" type="ORF">ArsFIN_44100</name>
    <name evidence="7" type="ORF">QE258_21135</name>
</gene>
<dbReference type="GO" id="GO:0003677">
    <property type="term" value="F:DNA binding"/>
    <property type="evidence" value="ECO:0007669"/>
    <property type="project" value="InterPro"/>
</dbReference>
<dbReference type="Proteomes" id="UP001177592">
    <property type="component" value="Plasmid paNv_CAN1"/>
</dbReference>
<evidence type="ECO:0000256" key="3">
    <source>
        <dbReference type="ARBA" id="ARBA00022679"/>
    </source>
</evidence>
<dbReference type="InterPro" id="IPR029063">
    <property type="entry name" value="SAM-dependent_MTases_sf"/>
</dbReference>
<geneLocation type="plasmid" evidence="6">
    <name>pArsFIN2</name>
</geneLocation>
<dbReference type="SUPFAM" id="SSF53335">
    <property type="entry name" value="S-adenosyl-L-methionine-dependent methyltransferases"/>
    <property type="match status" value="1"/>
</dbReference>
<geneLocation type="plasmid" evidence="8">
    <name>parsfin2</name>
</geneLocation>
<geneLocation type="plasmid" evidence="7 9">
    <name>paNv_CAN1</name>
</geneLocation>
<evidence type="ECO:0000313" key="6">
    <source>
        <dbReference type="EMBL" id="QBY45799.1"/>
    </source>
</evidence>
<dbReference type="KEGG" id="ans:ArsFIN_44100"/>
<comment type="similarity">
    <text evidence="1 4">Belongs to the N(4)/N(6)-methyltransferase family.</text>
</comment>